<dbReference type="PROSITE" id="PS50850">
    <property type="entry name" value="MFS"/>
    <property type="match status" value="1"/>
</dbReference>
<feature type="transmembrane region" description="Helical" evidence="6">
    <location>
        <begin position="202"/>
        <end position="224"/>
    </location>
</feature>
<feature type="transmembrane region" description="Helical" evidence="6">
    <location>
        <begin position="134"/>
        <end position="157"/>
    </location>
</feature>
<feature type="transmembrane region" description="Helical" evidence="6">
    <location>
        <begin position="313"/>
        <end position="330"/>
    </location>
</feature>
<evidence type="ECO:0000256" key="3">
    <source>
        <dbReference type="ARBA" id="ARBA00022692"/>
    </source>
</evidence>
<dbReference type="Gene3D" id="1.20.1250.20">
    <property type="entry name" value="MFS general substrate transporter like domains"/>
    <property type="match status" value="2"/>
</dbReference>
<evidence type="ECO:0000256" key="2">
    <source>
        <dbReference type="ARBA" id="ARBA00022448"/>
    </source>
</evidence>
<name>A0A1B7NU63_9EURO</name>
<feature type="domain" description="Major facilitator superfamily (MFS) profile" evidence="7">
    <location>
        <begin position="42"/>
        <end position="458"/>
    </location>
</feature>
<gene>
    <name evidence="8" type="ORF">ACJ72_05522</name>
</gene>
<dbReference type="FunFam" id="1.20.1250.20:FF:000068">
    <property type="entry name" value="MFS general substrate transporter"/>
    <property type="match status" value="1"/>
</dbReference>
<evidence type="ECO:0000256" key="4">
    <source>
        <dbReference type="ARBA" id="ARBA00022989"/>
    </source>
</evidence>
<dbReference type="Proteomes" id="UP000091918">
    <property type="component" value="Unassembled WGS sequence"/>
</dbReference>
<accession>A0A1B7NU63</accession>
<dbReference type="PANTHER" id="PTHR43791">
    <property type="entry name" value="PERMEASE-RELATED"/>
    <property type="match status" value="1"/>
</dbReference>
<keyword evidence="5 6" id="KW-0472">Membrane</keyword>
<keyword evidence="3 6" id="KW-0812">Transmembrane</keyword>
<feature type="transmembrane region" description="Helical" evidence="6">
    <location>
        <begin position="402"/>
        <end position="421"/>
    </location>
</feature>
<feature type="transmembrane region" description="Helical" evidence="6">
    <location>
        <begin position="367"/>
        <end position="390"/>
    </location>
</feature>
<evidence type="ECO:0000256" key="1">
    <source>
        <dbReference type="ARBA" id="ARBA00004141"/>
    </source>
</evidence>
<dbReference type="InterPro" id="IPR011701">
    <property type="entry name" value="MFS"/>
</dbReference>
<feature type="transmembrane region" description="Helical" evidence="6">
    <location>
        <begin position="40"/>
        <end position="60"/>
    </location>
</feature>
<keyword evidence="9" id="KW-1185">Reference proteome</keyword>
<feature type="transmembrane region" description="Helical" evidence="6">
    <location>
        <begin position="271"/>
        <end position="293"/>
    </location>
</feature>
<feature type="transmembrane region" description="Helical" evidence="6">
    <location>
        <begin position="80"/>
        <end position="102"/>
    </location>
</feature>
<protein>
    <recommendedName>
        <fullName evidence="7">Major facilitator superfamily (MFS) profile domain-containing protein</fullName>
    </recommendedName>
</protein>
<dbReference type="AlphaFoldDB" id="A0A1B7NU63"/>
<evidence type="ECO:0000313" key="9">
    <source>
        <dbReference type="Proteomes" id="UP000091918"/>
    </source>
</evidence>
<dbReference type="Pfam" id="PF07690">
    <property type="entry name" value="MFS_1"/>
    <property type="match status" value="1"/>
</dbReference>
<feature type="transmembrane region" description="Helical" evidence="6">
    <location>
        <begin position="337"/>
        <end position="355"/>
    </location>
</feature>
<dbReference type="PANTHER" id="PTHR43791:SF46">
    <property type="entry name" value="MAJOR FACILITATOR SUPERFAMILY (MFS) PROFILE DOMAIN-CONTAINING PROTEIN-RELATED"/>
    <property type="match status" value="1"/>
</dbReference>
<dbReference type="GO" id="GO:0005886">
    <property type="term" value="C:plasma membrane"/>
    <property type="evidence" value="ECO:0007669"/>
    <property type="project" value="TreeGrafter"/>
</dbReference>
<dbReference type="STRING" id="1658172.A0A1B7NU63"/>
<keyword evidence="4 6" id="KW-1133">Transmembrane helix</keyword>
<evidence type="ECO:0000313" key="8">
    <source>
        <dbReference type="EMBL" id="OAX80147.1"/>
    </source>
</evidence>
<proteinExistence type="predicted"/>
<comment type="subcellular location">
    <subcellularLocation>
        <location evidence="1">Membrane</location>
        <topology evidence="1">Multi-pass membrane protein</topology>
    </subcellularLocation>
</comment>
<dbReference type="EMBL" id="LGUA01000783">
    <property type="protein sequence ID" value="OAX80147.1"/>
    <property type="molecule type" value="Genomic_DNA"/>
</dbReference>
<dbReference type="FunFam" id="1.20.1250.20:FF:000034">
    <property type="entry name" value="MFS general substrate transporter"/>
    <property type="match status" value="1"/>
</dbReference>
<comment type="caution">
    <text evidence="8">The sequence shown here is derived from an EMBL/GenBank/DDBJ whole genome shotgun (WGS) entry which is preliminary data.</text>
</comment>
<dbReference type="InterPro" id="IPR020846">
    <property type="entry name" value="MFS_dom"/>
</dbReference>
<feature type="transmembrane region" description="Helical" evidence="6">
    <location>
        <begin position="109"/>
        <end position="128"/>
    </location>
</feature>
<dbReference type="InterPro" id="IPR036259">
    <property type="entry name" value="MFS_trans_sf"/>
</dbReference>
<evidence type="ECO:0000256" key="5">
    <source>
        <dbReference type="ARBA" id="ARBA00023136"/>
    </source>
</evidence>
<feature type="transmembrane region" description="Helical" evidence="6">
    <location>
        <begin position="433"/>
        <end position="452"/>
    </location>
</feature>
<evidence type="ECO:0000256" key="6">
    <source>
        <dbReference type="SAM" id="Phobius"/>
    </source>
</evidence>
<dbReference type="OrthoDB" id="2985014at2759"/>
<dbReference type="SUPFAM" id="SSF103473">
    <property type="entry name" value="MFS general substrate transporter"/>
    <property type="match status" value="1"/>
</dbReference>
<reference evidence="8 9" key="1">
    <citation type="submission" date="2015-07" db="EMBL/GenBank/DDBJ databases">
        <title>Emmonsia species relationships and genome sequence.</title>
        <authorList>
            <person name="Cuomo C.A."/>
            <person name="Schwartz I.S."/>
            <person name="Kenyon C."/>
            <person name="de Hoog G.S."/>
            <person name="Govender N.P."/>
            <person name="Botha A."/>
            <person name="Moreno L."/>
            <person name="de Vries M."/>
            <person name="Munoz J.F."/>
            <person name="Stielow J.B."/>
        </authorList>
    </citation>
    <scope>NUCLEOTIDE SEQUENCE [LARGE SCALE GENOMIC DNA]</scope>
    <source>
        <strain evidence="8 9">CBS 136260</strain>
    </source>
</reference>
<keyword evidence="2" id="KW-0813">Transport</keyword>
<dbReference type="GO" id="GO:0022857">
    <property type="term" value="F:transmembrane transporter activity"/>
    <property type="evidence" value="ECO:0007669"/>
    <property type="project" value="InterPro"/>
</dbReference>
<sequence length="492" mass="54705">MQERKNDAEYAGSSAVAQEIDPDVTLTSTTERKLMTKMDLHLLPVLCVLYILAFLDRVNISNAVIFGLKEDLGIESGNKYNTALTIFFVPYITLEIPSNILLKKFKPHLWLSGCMVGFGLVTLCQGFVQTYAGLLATRFLLGLFETGMVPGCVYLLGMWYKRSEAQTRFSFFFCSTTLAGAFGGMLASVIGKMHGMRGYLGWRWIFILEGLLTCVFSCAFFFIIPDFPEDVKWLNEEERAFIRAKLAKDVGAAGHEVSLGWKDVLDVFKDYMIIIGGLMNLGLVVPAYGYAYFAPTIIKTHGYGPIETQIYSIPPWAAAFGFSLTVSYLSDRLRNRFAFTLFPICMAIAGFAILLNVHGVAHRTVQYAALLLITCGTYSALPIIICWFTMNLGGHKRRAVGAAWQVGFGNIGGIIATYSFLEKDRPAFRPGHTISILFMGFAGAMCIVYFLLIMHRNRSRDRVAAVDRRGVPDQTAAAPLEGDLSPSYRYQL</sequence>
<feature type="transmembrane region" description="Helical" evidence="6">
    <location>
        <begin position="169"/>
        <end position="190"/>
    </location>
</feature>
<evidence type="ECO:0000259" key="7">
    <source>
        <dbReference type="PROSITE" id="PS50850"/>
    </source>
</evidence>
<organism evidence="8 9">
    <name type="scientific">Emergomyces africanus</name>
    <dbReference type="NCBI Taxonomy" id="1955775"/>
    <lineage>
        <taxon>Eukaryota</taxon>
        <taxon>Fungi</taxon>
        <taxon>Dikarya</taxon>
        <taxon>Ascomycota</taxon>
        <taxon>Pezizomycotina</taxon>
        <taxon>Eurotiomycetes</taxon>
        <taxon>Eurotiomycetidae</taxon>
        <taxon>Onygenales</taxon>
        <taxon>Ajellomycetaceae</taxon>
        <taxon>Emergomyces</taxon>
    </lineage>
</organism>